<dbReference type="InterPro" id="IPR007902">
    <property type="entry name" value="Chl4/mis15/CENP-N"/>
</dbReference>
<sequence>MFTNCYTDKNTRNFGSIMVPKKRKFHNAGILSNLYIPPLRAIQLDRELQKLPTDSLYNLTELWLTIPSTQPSVTKQQKRQGVTKEELSLECRSKLEKLTQVKSKVQLKRKLINLILTDFYSNGLNTLQLAQIDAQLLVDKPCCNSWVASTVKLVNKIEDVPYNNDDILDKTRNQLIKKLENFNYKLDSQMFLENFIINLSNLYLTHVYISRHPYYELVLIRVQMYDYSVRQHIDLTTRGLISDLTNNTLTQISKNQFEQNFQMILKNRYELASTSKLTKSGLQRQIQMQCKPQVRSHKPFYVLLPLNSPHVIHSPYNSDNIAAKLVMQTLETSLMHIYSKERSMARKSVKLMKNPISAISVDQKIKIFKDCDIVKPIKNLNSMFMLKGLTRFGSALGAWSPYASGDVDIDILGDEYRHLIINPEDYVDLTSETDDEADSDVVDDSNDKGTIVKIKERLVVSDLRFKGTVRRIDLDTMLNSNVSKNVLNNHGEMDINEENFITNESNRLNDKYASIIPIQETKFEVESEIVSMSQEAKRFNFKLELFGTDVFGGLHELAAKGIVDPYTVPDWLTGQNGPSGGCVKKGRLV</sequence>
<dbReference type="OrthoDB" id="6585699at2759"/>
<comment type="caution">
    <text evidence="1">The sequence shown here is derived from an EMBL/GenBank/DDBJ whole genome shotgun (WGS) entry which is preliminary data.</text>
</comment>
<dbReference type="AlphaFoldDB" id="A0A4T0WZF8"/>
<organism evidence="1 2">
    <name type="scientific">Pichia inconspicua</name>
    <dbReference type="NCBI Taxonomy" id="52247"/>
    <lineage>
        <taxon>Eukaryota</taxon>
        <taxon>Fungi</taxon>
        <taxon>Dikarya</taxon>
        <taxon>Ascomycota</taxon>
        <taxon>Saccharomycotina</taxon>
        <taxon>Pichiomycetes</taxon>
        <taxon>Pichiales</taxon>
        <taxon>Pichiaceae</taxon>
        <taxon>Pichia</taxon>
    </lineage>
</organism>
<accession>A0A4T0WZF8</accession>
<proteinExistence type="predicted"/>
<dbReference type="STRING" id="52247.A0A4T0WZF8"/>
<dbReference type="Proteomes" id="UP000307173">
    <property type="component" value="Unassembled WGS sequence"/>
</dbReference>
<dbReference type="EMBL" id="SELW01000541">
    <property type="protein sequence ID" value="TID22571.1"/>
    <property type="molecule type" value="Genomic_DNA"/>
</dbReference>
<keyword evidence="2" id="KW-1185">Reference proteome</keyword>
<dbReference type="GO" id="GO:0007059">
    <property type="term" value="P:chromosome segregation"/>
    <property type="evidence" value="ECO:0007669"/>
    <property type="project" value="InterPro"/>
</dbReference>
<dbReference type="Pfam" id="PF05238">
    <property type="entry name" value="CENP-N"/>
    <property type="match status" value="1"/>
</dbReference>
<evidence type="ECO:0000313" key="2">
    <source>
        <dbReference type="Proteomes" id="UP000307173"/>
    </source>
</evidence>
<dbReference type="Gene3D" id="3.10.20.720">
    <property type="match status" value="1"/>
</dbReference>
<gene>
    <name evidence="1" type="ORF">CANINC_003346</name>
</gene>
<reference evidence="1 2" key="1">
    <citation type="journal article" date="2019" name="Front. Genet.">
        <title>Whole-Genome Sequencing of the Opportunistic Yeast Pathogen Candida inconspicua Uncovers Its Hybrid Origin.</title>
        <authorList>
            <person name="Mixao V."/>
            <person name="Hansen A.P."/>
            <person name="Saus E."/>
            <person name="Boekhout T."/>
            <person name="Lass-Florl C."/>
            <person name="Gabaldon T."/>
        </authorList>
    </citation>
    <scope>NUCLEOTIDE SEQUENCE [LARGE SCALE GENOMIC DNA]</scope>
    <source>
        <strain evidence="1 2">CBS 180</strain>
    </source>
</reference>
<name>A0A4T0WZF8_9ASCO</name>
<dbReference type="GO" id="GO:0034080">
    <property type="term" value="P:CENP-A containing chromatin assembly"/>
    <property type="evidence" value="ECO:0007669"/>
    <property type="project" value="InterPro"/>
</dbReference>
<protein>
    <submittedName>
        <fullName evidence="1">Uncharacterized protein</fullName>
    </submittedName>
</protein>
<evidence type="ECO:0000313" key="1">
    <source>
        <dbReference type="EMBL" id="TID22571.1"/>
    </source>
</evidence>